<gene>
    <name evidence="2" type="ORF">QYF49_03255</name>
</gene>
<protein>
    <submittedName>
        <fullName evidence="2">Uncharacterized protein</fullName>
    </submittedName>
</protein>
<dbReference type="RefSeq" id="WP_290398190.1">
    <property type="nucleotide sequence ID" value="NZ_JAUHLN010000001.1"/>
</dbReference>
<proteinExistence type="predicted"/>
<name>A0ABT8E2B3_9BACL</name>
<keyword evidence="1" id="KW-1133">Transmembrane helix</keyword>
<dbReference type="Proteomes" id="UP001168694">
    <property type="component" value="Unassembled WGS sequence"/>
</dbReference>
<sequence length="87" mass="10004">MEDKSRFACEWRSGIIIRGHGYRRSKWETQAHLIMEASIQGVNDSYLVILIIGILFFLLAFFIKRVDQAPEIKSSNIHLDKAVIVKA</sequence>
<accession>A0ABT8E2B3</accession>
<evidence type="ECO:0000313" key="3">
    <source>
        <dbReference type="Proteomes" id="UP001168694"/>
    </source>
</evidence>
<comment type="caution">
    <text evidence="2">The sequence shown here is derived from an EMBL/GenBank/DDBJ whole genome shotgun (WGS) entry which is preliminary data.</text>
</comment>
<evidence type="ECO:0000313" key="2">
    <source>
        <dbReference type="EMBL" id="MDN4072049.1"/>
    </source>
</evidence>
<feature type="transmembrane region" description="Helical" evidence="1">
    <location>
        <begin position="45"/>
        <end position="63"/>
    </location>
</feature>
<evidence type="ECO:0000256" key="1">
    <source>
        <dbReference type="SAM" id="Phobius"/>
    </source>
</evidence>
<keyword evidence="1" id="KW-0472">Membrane</keyword>
<reference evidence="2" key="1">
    <citation type="submission" date="2023-06" db="EMBL/GenBank/DDBJ databases">
        <title>Draft Genome Sequences of Representative Paenibacillus Polymyxa, Bacillus cereus, Fictibacillus sp., and Brevibacillus agri Strains Isolated from Amazonian Dark Earth.</title>
        <authorList>
            <person name="Pellegrinetti T.A."/>
            <person name="Cunha I.C.M."/>
            <person name="Chaves M.G."/>
            <person name="Freitas A.S."/>
            <person name="Silva A.V.R."/>
            <person name="Tsai S.M."/>
            <person name="Mendes L.W."/>
        </authorList>
    </citation>
    <scope>NUCLEOTIDE SEQUENCE</scope>
    <source>
        <strain evidence="2">CENA-BCM004</strain>
    </source>
</reference>
<keyword evidence="3" id="KW-1185">Reference proteome</keyword>
<organism evidence="2 3">
    <name type="scientific">Fictibacillus terranigra</name>
    <dbReference type="NCBI Taxonomy" id="3058424"/>
    <lineage>
        <taxon>Bacteria</taxon>
        <taxon>Bacillati</taxon>
        <taxon>Bacillota</taxon>
        <taxon>Bacilli</taxon>
        <taxon>Bacillales</taxon>
        <taxon>Fictibacillaceae</taxon>
        <taxon>Fictibacillus</taxon>
    </lineage>
</organism>
<dbReference type="EMBL" id="JAUHLN010000001">
    <property type="protein sequence ID" value="MDN4072049.1"/>
    <property type="molecule type" value="Genomic_DNA"/>
</dbReference>
<keyword evidence="1" id="KW-0812">Transmembrane</keyword>